<evidence type="ECO:0000256" key="2">
    <source>
        <dbReference type="SAM" id="Phobius"/>
    </source>
</evidence>
<feature type="chain" id="PRO_5005892224" evidence="3">
    <location>
        <begin position="18"/>
        <end position="584"/>
    </location>
</feature>
<keyword evidence="2" id="KW-1133">Transmembrane helix</keyword>
<feature type="region of interest" description="Disordered" evidence="1">
    <location>
        <begin position="546"/>
        <end position="584"/>
    </location>
</feature>
<sequence>MKLVLFIAILLVKTVLSQKVIWNGKNADVTDCELYIYSKYMEANTGKRVKLGNDRHYLKDEMNVFPHVTFVNIQIYPIEGSKYVENGKGIVIDYFSFLGYQIFFRPSPYNEYLLDHGSGSCFITYCSLGLYLYHEESGADDIIEDKITDFNSVFYLKLTMKTGEYLIGTFKGAGYNVHLILCPYDNWVSPKSMVKFIPYKRGGIEVDNFWNMHILLPTYGKDANEGKLLCGYLKYLDGDTLKIGFKLDFLKSKKDIKIRKINVRSDELVCSDGMKETHYYHIGYSDKSKEITSNRYINTKYLDRKALFHEEKIYLYNKLENELKNLLKDGPKIYETNDEYVYPSIEPSCKLEINPIPGKLTLHGSDNSRINLNNSSSGVEILYMEEDLLEERTKLKCVIETEDEGSKYNLKNFYNNTFKAELVSIDEKGNVKTVSQINFGESYGKYGCILKPRSGDKLHEDSKFIKPLYFETRYNEDSDSKREWKNVNEMSIECRKENSFRYGIWLISIIGVIAVSTIVIVVIVVVVLERGKRSKIYEVILLKDRKDKSSKGRSTSSSFKNSSSSSGDSKYLSKLKESRKIRKY</sequence>
<evidence type="ECO:0000313" key="4">
    <source>
        <dbReference type="Proteomes" id="UP000038045"/>
    </source>
</evidence>
<name>A0A0N4ZTY3_PARTI</name>
<dbReference type="Proteomes" id="UP000038045">
    <property type="component" value="Unplaced"/>
</dbReference>
<feature type="compositionally biased region" description="Low complexity" evidence="1">
    <location>
        <begin position="552"/>
        <end position="572"/>
    </location>
</feature>
<feature type="transmembrane region" description="Helical" evidence="2">
    <location>
        <begin position="502"/>
        <end position="528"/>
    </location>
</feature>
<organism evidence="4 5">
    <name type="scientific">Parastrongyloides trichosuri</name>
    <name type="common">Possum-specific nematode worm</name>
    <dbReference type="NCBI Taxonomy" id="131310"/>
    <lineage>
        <taxon>Eukaryota</taxon>
        <taxon>Metazoa</taxon>
        <taxon>Ecdysozoa</taxon>
        <taxon>Nematoda</taxon>
        <taxon>Chromadorea</taxon>
        <taxon>Rhabditida</taxon>
        <taxon>Tylenchina</taxon>
        <taxon>Panagrolaimomorpha</taxon>
        <taxon>Strongyloidoidea</taxon>
        <taxon>Strongyloididae</taxon>
        <taxon>Parastrongyloides</taxon>
    </lineage>
</organism>
<dbReference type="AlphaFoldDB" id="A0A0N4ZTY3"/>
<keyword evidence="4" id="KW-1185">Reference proteome</keyword>
<evidence type="ECO:0000313" key="5">
    <source>
        <dbReference type="WBParaSite" id="PTRK_0001204800.1"/>
    </source>
</evidence>
<keyword evidence="3" id="KW-0732">Signal</keyword>
<evidence type="ECO:0000256" key="1">
    <source>
        <dbReference type="SAM" id="MobiDB-lite"/>
    </source>
</evidence>
<proteinExistence type="predicted"/>
<dbReference type="WBParaSite" id="PTRK_0001204800.1">
    <property type="protein sequence ID" value="PTRK_0001204800.1"/>
    <property type="gene ID" value="PTRK_0001204800"/>
</dbReference>
<protein>
    <submittedName>
        <fullName evidence="5">6-cysteine protein</fullName>
    </submittedName>
</protein>
<accession>A0A0N4ZTY3</accession>
<evidence type="ECO:0000256" key="3">
    <source>
        <dbReference type="SAM" id="SignalP"/>
    </source>
</evidence>
<keyword evidence="2" id="KW-0812">Transmembrane</keyword>
<reference evidence="5" key="1">
    <citation type="submission" date="2017-02" db="UniProtKB">
        <authorList>
            <consortium name="WormBaseParasite"/>
        </authorList>
    </citation>
    <scope>IDENTIFICATION</scope>
</reference>
<keyword evidence="2" id="KW-0472">Membrane</keyword>
<feature type="signal peptide" evidence="3">
    <location>
        <begin position="1"/>
        <end position="17"/>
    </location>
</feature>